<feature type="compositionally biased region" description="Polar residues" evidence="1">
    <location>
        <begin position="354"/>
        <end position="367"/>
    </location>
</feature>
<feature type="signal peptide" evidence="2">
    <location>
        <begin position="1"/>
        <end position="20"/>
    </location>
</feature>
<keyword evidence="2" id="KW-0732">Signal</keyword>
<protein>
    <submittedName>
        <fullName evidence="3">DUF2066 domain-containing protein</fullName>
    </submittedName>
</protein>
<dbReference type="Proteomes" id="UP000638014">
    <property type="component" value="Unassembled WGS sequence"/>
</dbReference>
<keyword evidence="4" id="KW-1185">Reference proteome</keyword>
<evidence type="ECO:0000256" key="1">
    <source>
        <dbReference type="SAM" id="MobiDB-lite"/>
    </source>
</evidence>
<dbReference type="RefSeq" id="WP_191146249.1">
    <property type="nucleotide sequence ID" value="NZ_JACXAF010000030.1"/>
</dbReference>
<feature type="region of interest" description="Disordered" evidence="1">
    <location>
        <begin position="348"/>
        <end position="373"/>
    </location>
</feature>
<reference evidence="3" key="1">
    <citation type="submission" date="2020-09" db="EMBL/GenBank/DDBJ databases">
        <title>A novel bacterium of genus Neiella, isolated from South China Sea.</title>
        <authorList>
            <person name="Huang H."/>
            <person name="Mo K."/>
            <person name="Hu Y."/>
        </authorList>
    </citation>
    <scope>NUCLEOTIDE SEQUENCE</scope>
    <source>
        <strain evidence="3">HB171785</strain>
    </source>
</reference>
<dbReference type="Pfam" id="PF09839">
    <property type="entry name" value="DUF2066"/>
    <property type="match status" value="1"/>
</dbReference>
<gene>
    <name evidence="3" type="ORF">IC617_17330</name>
</gene>
<name>A0A8J6QSF4_9GAMM</name>
<accession>A0A8J6QSF4</accession>
<dbReference type="InterPro" id="IPR018642">
    <property type="entry name" value="DUF2066"/>
</dbReference>
<dbReference type="EMBL" id="JACXAF010000030">
    <property type="protein sequence ID" value="MBD1391191.1"/>
    <property type="molecule type" value="Genomic_DNA"/>
</dbReference>
<proteinExistence type="predicted"/>
<sequence>MSCRVVLLLLALLSPLHSLATEVANLYTARVDASLKLETGLSQGFDQVLVRVSGQRNALSNALVMAQKSSVRQYLVQYGYIDEGGKRWLEVTFNQEAVDRLLRQANLPIWGSLRPMTIVWLATEQNFERELVSEQSPLLAEANLADVLRQRGVPMMLPLLDLDDIMLVDAADIWGNFPMPAIQASARYSADQMVMAKLYQLGGEQYQLQWSVYQLADMQPNTIAKAWHQEQLQGELDTLLPEWLEQMADVFGQQYATQAGLSAADSVQVKIYNLTDLSRVLRAEQSLSSMAMVSQVDLQDFSANYAVFRVNLLGAAQDFYRALALDKQLQAMETFDAPMVGADAEVTEADNDQQGEQQTPAAKQTMPSYMWQM</sequence>
<organism evidence="3 4">
    <name type="scientific">Neiella litorisoli</name>
    <dbReference type="NCBI Taxonomy" id="2771431"/>
    <lineage>
        <taxon>Bacteria</taxon>
        <taxon>Pseudomonadati</taxon>
        <taxon>Pseudomonadota</taxon>
        <taxon>Gammaproteobacteria</taxon>
        <taxon>Alteromonadales</taxon>
        <taxon>Echinimonadaceae</taxon>
        <taxon>Neiella</taxon>
    </lineage>
</organism>
<feature type="chain" id="PRO_5035291849" evidence="2">
    <location>
        <begin position="21"/>
        <end position="373"/>
    </location>
</feature>
<dbReference type="AlphaFoldDB" id="A0A8J6QSF4"/>
<evidence type="ECO:0000313" key="3">
    <source>
        <dbReference type="EMBL" id="MBD1391191.1"/>
    </source>
</evidence>
<evidence type="ECO:0000256" key="2">
    <source>
        <dbReference type="SAM" id="SignalP"/>
    </source>
</evidence>
<comment type="caution">
    <text evidence="3">The sequence shown here is derived from an EMBL/GenBank/DDBJ whole genome shotgun (WGS) entry which is preliminary data.</text>
</comment>
<evidence type="ECO:0000313" key="4">
    <source>
        <dbReference type="Proteomes" id="UP000638014"/>
    </source>
</evidence>